<dbReference type="STRING" id="180332.GCA_000797495_03500"/>
<dbReference type="GO" id="GO:0008745">
    <property type="term" value="F:N-acetylmuramoyl-L-alanine amidase activity"/>
    <property type="evidence" value="ECO:0007669"/>
    <property type="project" value="UniProtKB-EC"/>
</dbReference>
<evidence type="ECO:0000313" key="3">
    <source>
        <dbReference type="EMBL" id="TLD02906.1"/>
    </source>
</evidence>
<evidence type="ECO:0000259" key="2">
    <source>
        <dbReference type="PROSITE" id="PS51724"/>
    </source>
</evidence>
<dbReference type="AlphaFoldDB" id="A0A4U8QRU5"/>
<dbReference type="PANTHER" id="PTHR30404">
    <property type="entry name" value="N-ACETYLMURAMOYL-L-ALANINE AMIDASE"/>
    <property type="match status" value="1"/>
</dbReference>
<dbReference type="Gene3D" id="3.40.630.40">
    <property type="entry name" value="Zn-dependent exopeptidases"/>
    <property type="match status" value="1"/>
</dbReference>
<proteinExistence type="predicted"/>
<evidence type="ECO:0000256" key="1">
    <source>
        <dbReference type="ARBA" id="ARBA00022801"/>
    </source>
</evidence>
<dbReference type="RefSeq" id="WP_047833568.1">
    <property type="nucleotide sequence ID" value="NZ_CAUSDN010000227.1"/>
</dbReference>
<accession>A0A4U8QRU5</accession>
<dbReference type="EMBL" id="QGQD01000005">
    <property type="protein sequence ID" value="TLD02906.1"/>
    <property type="molecule type" value="Genomic_DNA"/>
</dbReference>
<dbReference type="Pfam" id="PF01520">
    <property type="entry name" value="Amidase_3"/>
    <property type="match status" value="1"/>
</dbReference>
<dbReference type="EC" id="3.5.1.28" evidence="3"/>
<dbReference type="Pfam" id="PF05036">
    <property type="entry name" value="SPOR"/>
    <property type="match status" value="1"/>
</dbReference>
<dbReference type="SUPFAM" id="SSF110997">
    <property type="entry name" value="Sporulation related repeat"/>
    <property type="match status" value="1"/>
</dbReference>
<dbReference type="SMART" id="SM00646">
    <property type="entry name" value="Ami_3"/>
    <property type="match status" value="1"/>
</dbReference>
<dbReference type="InterPro" id="IPR002508">
    <property type="entry name" value="MurNAc-LAA_cat"/>
</dbReference>
<dbReference type="GO" id="GO:0009253">
    <property type="term" value="P:peptidoglycan catabolic process"/>
    <property type="evidence" value="ECO:0007669"/>
    <property type="project" value="InterPro"/>
</dbReference>
<feature type="domain" description="SPOR" evidence="2">
    <location>
        <begin position="178"/>
        <end position="251"/>
    </location>
</feature>
<dbReference type="CDD" id="cd02696">
    <property type="entry name" value="MurNAc-LAA"/>
    <property type="match status" value="1"/>
</dbReference>
<dbReference type="PANTHER" id="PTHR30404:SF0">
    <property type="entry name" value="N-ACETYLMURAMOYL-L-ALANINE AMIDASE AMIC"/>
    <property type="match status" value="1"/>
</dbReference>
<gene>
    <name evidence="3" type="primary">cwlC_1</name>
    <name evidence="3" type="ORF">DSM106044_00193</name>
</gene>
<dbReference type="InterPro" id="IPR050695">
    <property type="entry name" value="N-acetylmuramoyl_amidase_3"/>
</dbReference>
<evidence type="ECO:0000313" key="4">
    <source>
        <dbReference type="Proteomes" id="UP000306509"/>
    </source>
</evidence>
<keyword evidence="4" id="KW-1185">Reference proteome</keyword>
<dbReference type="SUPFAM" id="SSF53187">
    <property type="entry name" value="Zn-dependent exopeptidases"/>
    <property type="match status" value="1"/>
</dbReference>
<organism evidence="3 4">
    <name type="scientific">Robinsoniella peoriensis</name>
    <dbReference type="NCBI Taxonomy" id="180332"/>
    <lineage>
        <taxon>Bacteria</taxon>
        <taxon>Bacillati</taxon>
        <taxon>Bacillota</taxon>
        <taxon>Clostridia</taxon>
        <taxon>Lachnospirales</taxon>
        <taxon>Lachnospiraceae</taxon>
        <taxon>Robinsoniella</taxon>
    </lineage>
</organism>
<dbReference type="GO" id="GO:0030288">
    <property type="term" value="C:outer membrane-bounded periplasmic space"/>
    <property type="evidence" value="ECO:0007669"/>
    <property type="project" value="TreeGrafter"/>
</dbReference>
<dbReference type="InterPro" id="IPR036680">
    <property type="entry name" value="SPOR-like_sf"/>
</dbReference>
<protein>
    <submittedName>
        <fullName evidence="3">Sporulation-specific N-acetylmuramoyl-L-alanine amidase</fullName>
        <ecNumber evidence="3">3.5.1.28</ecNumber>
    </submittedName>
</protein>
<keyword evidence="1 3" id="KW-0378">Hydrolase</keyword>
<comment type="caution">
    <text evidence="3">The sequence shown here is derived from an EMBL/GenBank/DDBJ whole genome shotgun (WGS) entry which is preliminary data.</text>
</comment>
<reference evidence="3 4" key="1">
    <citation type="journal article" date="2019" name="Anaerobe">
        <title>Detection of Robinsoniella peoriensis in multiple bone samples of a trauma patient.</title>
        <authorList>
            <person name="Schrottner P."/>
            <person name="Hartwich K."/>
            <person name="Bunk B."/>
            <person name="Schober I."/>
            <person name="Helbig S."/>
            <person name="Rudolph W.W."/>
            <person name="Gunzer F."/>
        </authorList>
    </citation>
    <scope>NUCLEOTIDE SEQUENCE [LARGE SCALE GENOMIC DNA]</scope>
    <source>
        <strain evidence="3 4">DSM 106044</strain>
    </source>
</reference>
<dbReference type="Proteomes" id="UP000306509">
    <property type="component" value="Unassembled WGS sequence"/>
</dbReference>
<sequence length="251" mass="28133">MAKIILDAGHGGTDTGVIYNGRQEKDDALKLANAVGVLLEEKGIEVVYTRSEDVYRTPIERASIANDEQADYYISLHRNSSPVENQYSGVESLIYDDSGTKADMADDINGELEEVGFKNQGVKVRPGLVVLKRTKMPAVWVEVGFMNSDEDNLIFDSRFDDIAQAIVNGIMESLDEASSQPTYYRVQTGTFRRKDNAERLLEQLQSQGFPAFIINEDGYYKVQVGAFELLDNAIRMEATLRRYGYPTFLTT</sequence>
<dbReference type="GO" id="GO:0042834">
    <property type="term" value="F:peptidoglycan binding"/>
    <property type="evidence" value="ECO:0007669"/>
    <property type="project" value="InterPro"/>
</dbReference>
<dbReference type="Gene3D" id="3.30.70.1070">
    <property type="entry name" value="Sporulation related repeat"/>
    <property type="match status" value="1"/>
</dbReference>
<name>A0A4U8QRU5_9FIRM</name>
<dbReference type="PROSITE" id="PS51724">
    <property type="entry name" value="SPOR"/>
    <property type="match status" value="1"/>
</dbReference>
<dbReference type="InterPro" id="IPR007730">
    <property type="entry name" value="SPOR-like_dom"/>
</dbReference>